<evidence type="ECO:0000256" key="1">
    <source>
        <dbReference type="ARBA" id="ARBA00004651"/>
    </source>
</evidence>
<comment type="caution">
    <text evidence="9">The sequence shown here is derived from an EMBL/GenBank/DDBJ whole genome shotgun (WGS) entry which is preliminary data.</text>
</comment>
<accession>A0A134A6D0</accession>
<evidence type="ECO:0000313" key="9">
    <source>
        <dbReference type="EMBL" id="KXB63080.1"/>
    </source>
</evidence>
<dbReference type="STRING" id="1379.HMPREF3186_00266"/>
<dbReference type="InterPro" id="IPR003838">
    <property type="entry name" value="ABC3_permease_C"/>
</dbReference>
<feature type="coiled-coil region" evidence="6">
    <location>
        <begin position="234"/>
        <end position="314"/>
    </location>
</feature>
<dbReference type="PANTHER" id="PTHR30287:SF1">
    <property type="entry name" value="INNER MEMBRANE PROTEIN"/>
    <property type="match status" value="1"/>
</dbReference>
<gene>
    <name evidence="9" type="ORF">HMPREF3186_00266</name>
</gene>
<evidence type="ECO:0000256" key="5">
    <source>
        <dbReference type="ARBA" id="ARBA00023136"/>
    </source>
</evidence>
<evidence type="ECO:0000313" key="10">
    <source>
        <dbReference type="Proteomes" id="UP000070355"/>
    </source>
</evidence>
<feature type="transmembrane region" description="Helical" evidence="7">
    <location>
        <begin position="20"/>
        <end position="36"/>
    </location>
</feature>
<dbReference type="Proteomes" id="UP000070355">
    <property type="component" value="Unassembled WGS sequence"/>
</dbReference>
<dbReference type="RefSeq" id="WP_060913563.1">
    <property type="nucleotide sequence ID" value="NZ_KQ959925.1"/>
</dbReference>
<keyword evidence="6" id="KW-0175">Coiled coil</keyword>
<feature type="transmembrane region" description="Helical" evidence="7">
    <location>
        <begin position="833"/>
        <end position="853"/>
    </location>
</feature>
<dbReference type="PANTHER" id="PTHR30287">
    <property type="entry name" value="MEMBRANE COMPONENT OF PREDICTED ABC SUPERFAMILY METABOLITE UPTAKE TRANSPORTER"/>
    <property type="match status" value="1"/>
</dbReference>
<evidence type="ECO:0000256" key="2">
    <source>
        <dbReference type="ARBA" id="ARBA00022475"/>
    </source>
</evidence>
<feature type="transmembrane region" description="Helical" evidence="7">
    <location>
        <begin position="741"/>
        <end position="762"/>
    </location>
</feature>
<proteinExistence type="predicted"/>
<dbReference type="Pfam" id="PF02687">
    <property type="entry name" value="FtsX"/>
    <property type="match status" value="2"/>
</dbReference>
<feature type="transmembrane region" description="Helical" evidence="7">
    <location>
        <begin position="794"/>
        <end position="813"/>
    </location>
</feature>
<protein>
    <submittedName>
        <fullName evidence="9">Efflux ABC transporter, permease protein</fullName>
    </submittedName>
</protein>
<comment type="subcellular location">
    <subcellularLocation>
        <location evidence="1">Cell membrane</location>
        <topology evidence="1">Multi-pass membrane protein</topology>
    </subcellularLocation>
</comment>
<keyword evidence="4 7" id="KW-1133">Transmembrane helix</keyword>
<evidence type="ECO:0000256" key="4">
    <source>
        <dbReference type="ARBA" id="ARBA00022989"/>
    </source>
</evidence>
<keyword evidence="2" id="KW-1003">Cell membrane</keyword>
<feature type="domain" description="ABC3 transporter permease C-terminal" evidence="8">
    <location>
        <begin position="745"/>
        <end position="862"/>
    </location>
</feature>
<feature type="domain" description="ABC3 transporter permease C-terminal" evidence="8">
    <location>
        <begin position="345"/>
        <end position="461"/>
    </location>
</feature>
<evidence type="ECO:0000256" key="6">
    <source>
        <dbReference type="SAM" id="Coils"/>
    </source>
</evidence>
<evidence type="ECO:0000256" key="3">
    <source>
        <dbReference type="ARBA" id="ARBA00022692"/>
    </source>
</evidence>
<feature type="transmembrane region" description="Helical" evidence="7">
    <location>
        <begin position="439"/>
        <end position="459"/>
    </location>
</feature>
<dbReference type="EMBL" id="LSDC01000018">
    <property type="protein sequence ID" value="KXB63080.1"/>
    <property type="molecule type" value="Genomic_DNA"/>
</dbReference>
<dbReference type="AlphaFoldDB" id="A0A134A6D0"/>
<dbReference type="InterPro" id="IPR038766">
    <property type="entry name" value="Membrane_comp_ABC_pdt"/>
</dbReference>
<keyword evidence="5 7" id="KW-0472">Membrane</keyword>
<dbReference type="GO" id="GO:0005886">
    <property type="term" value="C:plasma membrane"/>
    <property type="evidence" value="ECO:0007669"/>
    <property type="project" value="UniProtKB-SubCell"/>
</dbReference>
<evidence type="ECO:0000256" key="7">
    <source>
        <dbReference type="SAM" id="Phobius"/>
    </source>
</evidence>
<feature type="transmembrane region" description="Helical" evidence="7">
    <location>
        <begin position="391"/>
        <end position="419"/>
    </location>
</feature>
<feature type="transmembrane region" description="Helical" evidence="7">
    <location>
        <begin position="512"/>
        <end position="536"/>
    </location>
</feature>
<dbReference type="PATRIC" id="fig|1379.3.peg.262"/>
<feature type="transmembrane region" description="Helical" evidence="7">
    <location>
        <begin position="342"/>
        <end position="363"/>
    </location>
</feature>
<sequence length="871" mass="99329">MKAINRDILREISKTKSKFISIMIIMFLGVFIFVGLKETSPAMVNTYNKYIERHKMYDLRVSHNFGINEEDMKIVNSMDNIDLSESYFIKKLQITNSNEFVNIESLPEKLVLPELTEGALPNNNREIALVESLQGSYKIGDEISFISDKSESNTLKQYEFKVVGFVQGADHIEVSNNNLANKDYFGYVKRDVFKFENVSGVNIKLKDINYKYSDKDYITGVNKTRDRLIEKLKTQQKIDEKNYLEKNNKKLNENEKLINQAQEQLNSVKEKLELLKNVDSKSYSEQVEKLNKAQKEIEDNKKQLNIGKASLSEESYPRFSVENIRGLKNYAQFIDSASSLTFVANVFSIFLFVVSILVSLTTLTRMIDENRINIGTLKSLGYSNYQISKKYFVYGGLSTLIGTILGIIGAYLVIVPIIYNSYARFFTFNTPEIVSTPSILIAAFVISLGCVSLAIYIPLRKNLREKSAYLLRPKAPSGGSRIFLERIPFIWSRLSFLRKVTFRNIFRYKIRMLMTIFGVAGCLTLMFIGFGIRYGVINISNEQFKVINKVDIAATYNPYIDNKSVEKLQKEIDNNKNVKASTKINIQLATFESNNEIVDSVQLITVDKENYKDYITLMDNNTKGINLPNGAAVISEKLAYLHKLQVGDSFNVVVNNKEYTFNVGEINKNYFGHTIYINKDYYESVFKKQYKDNTFLIQTTGGKEVVESVVSNLNNNSDIVNISDNSKIQEILDNFIKGIDIIVAVMVICSVTLALVVLYNLINVNVSERIRELSTIKVLGFYPSEVTIYVFREIFYLSGVGIILGNYLGYKMYLKIILELAGRDMMFSSKVPLVVYLLASGITILITIVVMIVMHKKLKKVNMVEALKAIE</sequence>
<name>A0A134A6D0_9BACL</name>
<keyword evidence="3 7" id="KW-0812">Transmembrane</keyword>
<evidence type="ECO:0000259" key="8">
    <source>
        <dbReference type="Pfam" id="PF02687"/>
    </source>
</evidence>
<dbReference type="OrthoDB" id="5137249at2"/>
<reference evidence="10" key="1">
    <citation type="submission" date="2016-01" db="EMBL/GenBank/DDBJ databases">
        <authorList>
            <person name="Mitreva M."/>
            <person name="Pepin K.H."/>
            <person name="Mihindukulasuriya K.A."/>
            <person name="Fulton R."/>
            <person name="Fronick C."/>
            <person name="O'Laughlin M."/>
            <person name="Miner T."/>
            <person name="Herter B."/>
            <person name="Rosa B.A."/>
            <person name="Cordes M."/>
            <person name="Tomlinson C."/>
            <person name="Wollam A."/>
            <person name="Palsikar V.B."/>
            <person name="Mardis E.R."/>
            <person name="Wilson R.K."/>
        </authorList>
    </citation>
    <scope>NUCLEOTIDE SEQUENCE [LARGE SCALE GENOMIC DNA]</scope>
    <source>
        <strain evidence="10">DNF01167</strain>
    </source>
</reference>
<organism evidence="9 10">
    <name type="scientific">Gemella haemolysans</name>
    <dbReference type="NCBI Taxonomy" id="1379"/>
    <lineage>
        <taxon>Bacteria</taxon>
        <taxon>Bacillati</taxon>
        <taxon>Bacillota</taxon>
        <taxon>Bacilli</taxon>
        <taxon>Bacillales</taxon>
        <taxon>Gemellaceae</taxon>
        <taxon>Gemella</taxon>
    </lineage>
</organism>